<accession>A0A7W7WM98</accession>
<gene>
    <name evidence="1" type="ORF">FHR38_000333</name>
</gene>
<keyword evidence="2" id="KW-1185">Reference proteome</keyword>
<organism evidence="1 2">
    <name type="scientific">Micromonospora polyrhachis</name>
    <dbReference type="NCBI Taxonomy" id="1282883"/>
    <lineage>
        <taxon>Bacteria</taxon>
        <taxon>Bacillati</taxon>
        <taxon>Actinomycetota</taxon>
        <taxon>Actinomycetes</taxon>
        <taxon>Micromonosporales</taxon>
        <taxon>Micromonosporaceae</taxon>
        <taxon>Micromonospora</taxon>
    </lineage>
</organism>
<dbReference type="RefSeq" id="WP_246448072.1">
    <property type="nucleotide sequence ID" value="NZ_JACHJW010000001.1"/>
</dbReference>
<reference evidence="1 2" key="1">
    <citation type="submission" date="2020-08" db="EMBL/GenBank/DDBJ databases">
        <title>Sequencing the genomes of 1000 actinobacteria strains.</title>
        <authorList>
            <person name="Klenk H.-P."/>
        </authorList>
    </citation>
    <scope>NUCLEOTIDE SEQUENCE [LARGE SCALE GENOMIC DNA]</scope>
    <source>
        <strain evidence="1 2">DSM 45886</strain>
    </source>
</reference>
<proteinExistence type="predicted"/>
<name>A0A7W7WM98_9ACTN</name>
<evidence type="ECO:0000313" key="1">
    <source>
        <dbReference type="EMBL" id="MBB4956600.1"/>
    </source>
</evidence>
<protein>
    <submittedName>
        <fullName evidence="1">Uncharacterized protein</fullName>
    </submittedName>
</protein>
<evidence type="ECO:0000313" key="2">
    <source>
        <dbReference type="Proteomes" id="UP000578819"/>
    </source>
</evidence>
<comment type="caution">
    <text evidence="1">The sequence shown here is derived from an EMBL/GenBank/DDBJ whole genome shotgun (WGS) entry which is preliminary data.</text>
</comment>
<dbReference type="EMBL" id="JACHJW010000001">
    <property type="protein sequence ID" value="MBB4956600.1"/>
    <property type="molecule type" value="Genomic_DNA"/>
</dbReference>
<sequence length="60" mass="6229">MTGVGLHVGHARVTALRQLVLDVPAPVVATALGFAHFTTHRHVTAAGGVWNRYAAPGNTS</sequence>
<dbReference type="AlphaFoldDB" id="A0A7W7WM98"/>
<dbReference type="Proteomes" id="UP000578819">
    <property type="component" value="Unassembled WGS sequence"/>
</dbReference>